<comment type="caution">
    <text evidence="1">The sequence shown here is derived from an EMBL/GenBank/DDBJ whole genome shotgun (WGS) entry which is preliminary data.</text>
</comment>
<dbReference type="AlphaFoldDB" id="A0A2P8F756"/>
<dbReference type="EMBL" id="PYAS01000039">
    <property type="protein sequence ID" value="PSL17551.1"/>
    <property type="molecule type" value="Genomic_DNA"/>
</dbReference>
<name>A0A2P8F756_9BACT</name>
<feature type="non-terminal residue" evidence="1">
    <location>
        <position position="1"/>
    </location>
</feature>
<sequence length="36" mass="3951">VSPDGIDVRKLIAGNYVLKITDRNGALNTQKLVIVR</sequence>
<reference evidence="1 2" key="1">
    <citation type="submission" date="2018-03" db="EMBL/GenBank/DDBJ databases">
        <title>Genomic Encyclopedia of Archaeal and Bacterial Type Strains, Phase II (KMG-II): from individual species to whole genera.</title>
        <authorList>
            <person name="Goeker M."/>
        </authorList>
    </citation>
    <scope>NUCLEOTIDE SEQUENCE [LARGE SCALE GENOMIC DNA]</scope>
    <source>
        <strain evidence="1 2">DSM 29057</strain>
    </source>
</reference>
<accession>A0A2P8F756</accession>
<evidence type="ECO:0000313" key="2">
    <source>
        <dbReference type="Proteomes" id="UP000241964"/>
    </source>
</evidence>
<proteinExistence type="predicted"/>
<evidence type="ECO:0000313" key="1">
    <source>
        <dbReference type="EMBL" id="PSL17551.1"/>
    </source>
</evidence>
<keyword evidence="2" id="KW-1185">Reference proteome</keyword>
<dbReference type="Proteomes" id="UP000241964">
    <property type="component" value="Unassembled WGS sequence"/>
</dbReference>
<gene>
    <name evidence="1" type="ORF">CLV60_1395</name>
</gene>
<organism evidence="1 2">
    <name type="scientific">Dyadobacter jiangsuensis</name>
    <dbReference type="NCBI Taxonomy" id="1591085"/>
    <lineage>
        <taxon>Bacteria</taxon>
        <taxon>Pseudomonadati</taxon>
        <taxon>Bacteroidota</taxon>
        <taxon>Cytophagia</taxon>
        <taxon>Cytophagales</taxon>
        <taxon>Spirosomataceae</taxon>
        <taxon>Dyadobacter</taxon>
    </lineage>
</organism>
<protein>
    <recommendedName>
        <fullName evidence="3">Secreted protein (Por secretion system target)</fullName>
    </recommendedName>
</protein>
<evidence type="ECO:0008006" key="3">
    <source>
        <dbReference type="Google" id="ProtNLM"/>
    </source>
</evidence>